<evidence type="ECO:0000259" key="6">
    <source>
        <dbReference type="Pfam" id="PF08281"/>
    </source>
</evidence>
<dbReference type="Proteomes" id="UP001597295">
    <property type="component" value="Unassembled WGS sequence"/>
</dbReference>
<organism evidence="7 8">
    <name type="scientific">Lacibacterium aquatile</name>
    <dbReference type="NCBI Taxonomy" id="1168082"/>
    <lineage>
        <taxon>Bacteria</taxon>
        <taxon>Pseudomonadati</taxon>
        <taxon>Pseudomonadota</taxon>
        <taxon>Alphaproteobacteria</taxon>
        <taxon>Rhodospirillales</taxon>
        <taxon>Rhodospirillaceae</taxon>
    </lineage>
</organism>
<proteinExistence type="inferred from homology"/>
<dbReference type="Pfam" id="PF04542">
    <property type="entry name" value="Sigma70_r2"/>
    <property type="match status" value="1"/>
</dbReference>
<dbReference type="CDD" id="cd06171">
    <property type="entry name" value="Sigma70_r4"/>
    <property type="match status" value="1"/>
</dbReference>
<evidence type="ECO:0000256" key="4">
    <source>
        <dbReference type="ARBA" id="ARBA00023163"/>
    </source>
</evidence>
<dbReference type="Gene3D" id="1.10.10.10">
    <property type="entry name" value="Winged helix-like DNA-binding domain superfamily/Winged helix DNA-binding domain"/>
    <property type="match status" value="1"/>
</dbReference>
<dbReference type="RefSeq" id="WP_379876942.1">
    <property type="nucleotide sequence ID" value="NZ_JBHUIP010000012.1"/>
</dbReference>
<keyword evidence="2" id="KW-0805">Transcription regulation</keyword>
<reference evidence="8" key="1">
    <citation type="journal article" date="2019" name="Int. J. Syst. Evol. Microbiol.">
        <title>The Global Catalogue of Microorganisms (GCM) 10K type strain sequencing project: providing services to taxonomists for standard genome sequencing and annotation.</title>
        <authorList>
            <consortium name="The Broad Institute Genomics Platform"/>
            <consortium name="The Broad Institute Genome Sequencing Center for Infectious Disease"/>
            <person name="Wu L."/>
            <person name="Ma J."/>
        </authorList>
    </citation>
    <scope>NUCLEOTIDE SEQUENCE [LARGE SCALE GENOMIC DNA]</scope>
    <source>
        <strain evidence="8">CGMCC 1.19062</strain>
    </source>
</reference>
<evidence type="ECO:0000256" key="2">
    <source>
        <dbReference type="ARBA" id="ARBA00023015"/>
    </source>
</evidence>
<dbReference type="NCBIfam" id="TIGR02937">
    <property type="entry name" value="sigma70-ECF"/>
    <property type="match status" value="1"/>
</dbReference>
<accession>A0ABW5DSJ5</accession>
<evidence type="ECO:0000313" key="7">
    <source>
        <dbReference type="EMBL" id="MFD2263899.1"/>
    </source>
</evidence>
<dbReference type="Gene3D" id="1.10.1740.10">
    <property type="match status" value="1"/>
</dbReference>
<feature type="domain" description="RNA polymerase sigma-70 region 2" evidence="5">
    <location>
        <begin position="21"/>
        <end position="82"/>
    </location>
</feature>
<protein>
    <submittedName>
        <fullName evidence="7">Sigma-70 family RNA polymerase sigma factor</fullName>
    </submittedName>
</protein>
<dbReference type="SUPFAM" id="SSF88659">
    <property type="entry name" value="Sigma3 and sigma4 domains of RNA polymerase sigma factors"/>
    <property type="match status" value="1"/>
</dbReference>
<evidence type="ECO:0000313" key="8">
    <source>
        <dbReference type="Proteomes" id="UP001597295"/>
    </source>
</evidence>
<dbReference type="InterPro" id="IPR013249">
    <property type="entry name" value="RNA_pol_sigma70_r4_t2"/>
</dbReference>
<keyword evidence="4" id="KW-0804">Transcription</keyword>
<dbReference type="InterPro" id="IPR013325">
    <property type="entry name" value="RNA_pol_sigma_r2"/>
</dbReference>
<dbReference type="InterPro" id="IPR014284">
    <property type="entry name" value="RNA_pol_sigma-70_dom"/>
</dbReference>
<dbReference type="InterPro" id="IPR013324">
    <property type="entry name" value="RNA_pol_sigma_r3/r4-like"/>
</dbReference>
<gene>
    <name evidence="7" type="ORF">ACFSM5_13435</name>
</gene>
<evidence type="ECO:0000259" key="5">
    <source>
        <dbReference type="Pfam" id="PF04542"/>
    </source>
</evidence>
<dbReference type="SUPFAM" id="SSF88946">
    <property type="entry name" value="Sigma2 domain of RNA polymerase sigma factors"/>
    <property type="match status" value="1"/>
</dbReference>
<dbReference type="PANTHER" id="PTHR43133">
    <property type="entry name" value="RNA POLYMERASE ECF-TYPE SIGMA FACTO"/>
    <property type="match status" value="1"/>
</dbReference>
<evidence type="ECO:0000256" key="3">
    <source>
        <dbReference type="ARBA" id="ARBA00023082"/>
    </source>
</evidence>
<keyword evidence="3" id="KW-0731">Sigma factor</keyword>
<comment type="similarity">
    <text evidence="1">Belongs to the sigma-70 factor family. ECF subfamily.</text>
</comment>
<keyword evidence="8" id="KW-1185">Reference proteome</keyword>
<dbReference type="InterPro" id="IPR007627">
    <property type="entry name" value="RNA_pol_sigma70_r2"/>
</dbReference>
<dbReference type="InterPro" id="IPR039425">
    <property type="entry name" value="RNA_pol_sigma-70-like"/>
</dbReference>
<sequence length="180" mass="20547">MATMKPTRADIEVRQTIVDQMPRLRAIAYRLTRNHAQAEDVLHNAFVLAMARSHQFAPGTNCRAWVSRILVNSFYNDVRRSKLHGEILSQMPQDQTADANQMAHVEFNECRSAIRELPAPQRQMLQMAILEGNRYEKVAQRSGIAIGTVKSRLFRARAKLRDLLADPRRNMRAPLLSGAR</sequence>
<comment type="caution">
    <text evidence="7">The sequence shown here is derived from an EMBL/GenBank/DDBJ whole genome shotgun (WGS) entry which is preliminary data.</text>
</comment>
<evidence type="ECO:0000256" key="1">
    <source>
        <dbReference type="ARBA" id="ARBA00010641"/>
    </source>
</evidence>
<name>A0ABW5DSJ5_9PROT</name>
<feature type="domain" description="RNA polymerase sigma factor 70 region 4 type 2" evidence="6">
    <location>
        <begin position="111"/>
        <end position="160"/>
    </location>
</feature>
<dbReference type="EMBL" id="JBHUIP010000012">
    <property type="protein sequence ID" value="MFD2263899.1"/>
    <property type="molecule type" value="Genomic_DNA"/>
</dbReference>
<dbReference type="Pfam" id="PF08281">
    <property type="entry name" value="Sigma70_r4_2"/>
    <property type="match status" value="1"/>
</dbReference>
<dbReference type="PANTHER" id="PTHR43133:SF59">
    <property type="entry name" value="ECF RNA POLYMERASE SIGMA FACTOR SIGR"/>
    <property type="match status" value="1"/>
</dbReference>
<dbReference type="InterPro" id="IPR036388">
    <property type="entry name" value="WH-like_DNA-bd_sf"/>
</dbReference>